<dbReference type="PANTHER" id="PTHR45901:SF3">
    <property type="entry name" value="LIPOXYGENASE HOMOLOGY DOMAIN-CONTAINING PROTEIN 1"/>
    <property type="match status" value="1"/>
</dbReference>
<organism evidence="3 4">
    <name type="scientific">Owenia fusiformis</name>
    <name type="common">Polychaete worm</name>
    <dbReference type="NCBI Taxonomy" id="6347"/>
    <lineage>
        <taxon>Eukaryota</taxon>
        <taxon>Metazoa</taxon>
        <taxon>Spiralia</taxon>
        <taxon>Lophotrochozoa</taxon>
        <taxon>Annelida</taxon>
        <taxon>Polychaeta</taxon>
        <taxon>Sedentaria</taxon>
        <taxon>Canalipalpata</taxon>
        <taxon>Sabellida</taxon>
        <taxon>Oweniida</taxon>
        <taxon>Oweniidae</taxon>
        <taxon>Owenia</taxon>
    </lineage>
</organism>
<sequence length="2697" mass="304870">MKKANNLIVSTMENCAIMDHTGGGYMSQPLTNSEAMRRCMTIPAAPPSSQLRYTRDPYPPYATAAAPVRSWSRRPASAPTRRAAAPSNSLPWRQNNYVSPRRQKTYSVGLASSSRIRDDFSIHTPWQARKIESWINSTLGYPQADSGRQCQLSAYDPLNDPHLQDYYTKKFSSIPRPPSGRPRARSPSGKRGMKSPRGKMSRKGKEDILYKIAVTTGDKKNCGTDARVFIRLKGSKGKLPKKQLIKKSGSTKKNVGFRFAKGTTHVFKVRGQELGDLVSMVIEHDGLAEKDSWYLEEVEVVNTSTKKSWLFHCQQWLSLHKGDGQMSRELYAKKHSKTEYRIVTVTGGMKGSGTDANVFLTLYGKSGHTQKISLKNNSKDVFEKNQSDEFFAKSTCVGPMTKIRIEHDNTGFAAGWYLERVVVTDMKNPKWTYYFPCGQWLSKSEGDGAISRDLIGSKDPLAIRRANKYKVTVYTADKRGAGTDANVYITMFGETGDSGERRLDTSKNNFEKGTVDEFIIESPCLGALKRVRIGHDNSGMGPGWFLDKVIVDDMDQNRVYDFPCNRWLADDEDDGHISRDLLCNIGPMDSEPGIPYEIQVTTSDIRHSSTSARVYVVLYGPGGEKNSGKVWLDGGKFDRGKTDIFNVEVAENLSPLSKIDVGHDNSGSGAGWHLKKVSINCQSAGFEQHFLCDKWLAVDEGEGLIERTLKETLSLRKKRKKKTTWTAFIHTSDIRGAGTDANVFIVVYGDKGKSDDIYLDNKSDNFESGQLDKFKIEMIDIGKPYKMRIGHDDSGSFAGWHLDKVELENMSNQDRYVFNCDRWLATDEDDGSCVREMPAEGPGIKKPLPLVKYTAEVHTGKKRGAGTDANVFLCVYGELGDTGDRQLTQSKTNTNKFEKGNVDEFEFEAVTLKKFDKIRVGHDGNNAGAGWYLDKVVIREEGNSKNVKTFECNRWLAIDEDDGLIVREITSGGSQMLSTTSYHVSVKTGDIRSGGTDANVYVKIFGKNGDTGILYLKSSDNTKNKFERGRTDLFKLEATDIGKIERIRIGHEDNGVGAGWFLDEVRVDVPSKGEHYLFACHRWLDKSEGDGEIEVELEPTEVRKGDKDIPYEVTVWTSDIRGAGTDANVFIQMYGENGKTEQYDIQNRTDNFEQGQVEKFKIEATDIGPLLKIRVGHDGKGMFAGWHLEKILIQRHPTKASKRRKWTNKKNKGKKKLKKSDESEDSDKENYKSRNKRRSKRDDSDYDSDDSSRRSSRRSRSSREENKNGRRKSRSGSRYSDDDLESSISNRNRRKSKSFSRYSDEEDRKSIKSIKNRRRSKSQYSSDEDEKHSKKNQKNRRSRSRYSDEDSMSDDDSRNKKKKNYQRKFDDKERRKSRDDEKDDKDEDIEEYWFVCNHWFAKGEDDGKIVRELLPTDEDGNPLDTGLEEIEYKVNVTTGDVWGAGTDAVVFINISGEHGDTGERELQDSNNINKYERNQTDEFVIKAVELGELKRLRIRHDNAGGGAAWFLGHVEVEDPKSKKKWFFPCQRWLATDEDDGQIARDLVPVDMSLKKKLSRQDSMAIRKEIALETKAAMTTYHVYVTTSDIWGAGTDANVYVVLFGELDDTGQMFLKTSKTNRDKFERKQTDEFIIEAVEIGDLKKIKIGHDNKGGGGAWHLEKVEIDAPSLGKKWTFPCGRWLAKDEDDGLLERELYPQELATEQYIPCIPYEITTYTSDRSGSSTDADVYIVIYGKDQCSEKKSLCANKKERKSSFERGAEDKFVIELEDVGDPIEKIRIGHDASGWGSGWHLNRVEMRKLHESGKGSTTYVFPCDRWLARDEEDGAIERELVAGKILEETMKKDGTVKKKQIERKDTLISKKYNVNVYTGDIRGAGTDANVFLTIFGEKGDTGERKLVKSETNRDKFERNQVDKFTMEAVDLGKLFKVKIRHDNSMLSPAWYLDKVEVIDSNDDNETYVFHCERWLGKNKDDGKIERSLYVKGYEGDMASTSTLRSNLKIGSMTSLDSMRSEPFSKSPRMNRKQSIIEELPEGPTIPYTVRVHTGAGDDNGTDANAWIQIYGQKKKLTTGKLYLELAQREKFLPSSIETFSLEAVDVDEIKSIEIGHDGVIPGTGWFIKEVDIDMPTKGKHYFLPCKQWLARDKGDGRTSRTINVQDGDGTTTSYKPMVPYEVTVHTGDESGAGTDAQIFIKVFGANGNTDDIMLEKKSERFERAKADLIKLELDDIAPLKKLRVGHDGKGTRPDWYLDKVELRNMDTGDLTVFKAGCWLSKTKGDNKLVKDLPALVRGKKQVKTTSYKVNVKTSDVRGAGTDANVYCILFGENGDSGELHLKSSETFKDPFENQQVDVFTFPDMLSLGELCKVRIWHDNKGFGAAWHLAHVEVEDVSGKKKFMFPCNRWLSKSEDDKQIIRELTCANLSAPSPKDKISYEIEVTTSDKANAGMVHNGWLQLEGKLEGKKKTSKEFVMENSAKKKILRKGQTDSFKFSSKNLGKLQRCILGAVERDDKSLGDVSGKEAMWHCHEVTVTDTSCGDKYVFPCKDWISIMPEMDEDDAKSLEVKDVEQGKLNTIRSLAPIKYEVIVITGDIKGAGTDANVHLTIFGTNGDTGKRPLTQRFRDLFERNQTDKFTLECLDLGELTKLKIEHDDKGWGAGWFLDRVEVINMATNKTTTFPCEQWLDKKKGDGEICRELFPRD</sequence>
<feature type="compositionally biased region" description="Basic and acidic residues" evidence="2">
    <location>
        <begin position="1367"/>
        <end position="1380"/>
    </location>
</feature>
<feature type="compositionally biased region" description="Basic residues" evidence="2">
    <location>
        <begin position="1333"/>
        <end position="1344"/>
    </location>
</feature>
<dbReference type="PANTHER" id="PTHR45901">
    <property type="entry name" value="PROTEIN CBG12474"/>
    <property type="match status" value="1"/>
</dbReference>
<dbReference type="OrthoDB" id="5322100at2759"/>
<comment type="caution">
    <text evidence="3">The sequence shown here is derived from an EMBL/GenBank/DDBJ whole genome shotgun (WGS) entry which is preliminary data.</text>
</comment>
<evidence type="ECO:0000256" key="1">
    <source>
        <dbReference type="PROSITE-ProRule" id="PRU00152"/>
    </source>
</evidence>
<feature type="compositionally biased region" description="Basic residues" evidence="2">
    <location>
        <begin position="1311"/>
        <end position="1321"/>
    </location>
</feature>
<dbReference type="Gene3D" id="2.40.180.10">
    <property type="entry name" value="Catalase core domain"/>
    <property type="match status" value="14"/>
</dbReference>
<feature type="compositionally biased region" description="Low complexity" evidence="2">
    <location>
        <begin position="72"/>
        <end position="87"/>
    </location>
</feature>
<dbReference type="Pfam" id="PF01477">
    <property type="entry name" value="PLAT"/>
    <property type="match status" value="17"/>
</dbReference>
<dbReference type="PROSITE" id="PS50095">
    <property type="entry name" value="PLAT"/>
    <property type="match status" value="17"/>
</dbReference>
<dbReference type="Proteomes" id="UP000749559">
    <property type="component" value="Unassembled WGS sequence"/>
</dbReference>
<dbReference type="InterPro" id="IPR036392">
    <property type="entry name" value="PLAT/LH2_dom_sf"/>
</dbReference>
<protein>
    <submittedName>
        <fullName evidence="3">Uncharacterized protein</fullName>
    </submittedName>
</protein>
<dbReference type="InterPro" id="IPR001024">
    <property type="entry name" value="PLAT/LH2_dom"/>
</dbReference>
<name>A0A8J1XVF4_OWEFU</name>
<keyword evidence="4" id="KW-1185">Reference proteome</keyword>
<dbReference type="CDD" id="cd01756">
    <property type="entry name" value="PLAT_repeat"/>
    <property type="match status" value="14"/>
</dbReference>
<accession>A0A8J1XVF4</accession>
<gene>
    <name evidence="3" type="ORF">OFUS_LOCUS12962</name>
</gene>
<dbReference type="SMART" id="SM00308">
    <property type="entry name" value="LH2"/>
    <property type="match status" value="15"/>
</dbReference>
<evidence type="ECO:0000256" key="2">
    <source>
        <dbReference type="SAM" id="MobiDB-lite"/>
    </source>
</evidence>
<dbReference type="SUPFAM" id="SSF49723">
    <property type="entry name" value="Lipase/lipooxygenase domain (PLAT/LH2 domain)"/>
    <property type="match status" value="17"/>
</dbReference>
<feature type="region of interest" description="Disordered" evidence="2">
    <location>
        <begin position="170"/>
        <end position="204"/>
    </location>
</feature>
<proteinExistence type="predicted"/>
<evidence type="ECO:0000313" key="3">
    <source>
        <dbReference type="EMBL" id="CAH1787209.1"/>
    </source>
</evidence>
<dbReference type="Gene3D" id="2.60.60.20">
    <property type="entry name" value="PLAT/LH2 domain"/>
    <property type="match status" value="3"/>
</dbReference>
<evidence type="ECO:0000313" key="4">
    <source>
        <dbReference type="Proteomes" id="UP000749559"/>
    </source>
</evidence>
<feature type="region of interest" description="Disordered" evidence="2">
    <location>
        <begin position="1197"/>
        <end position="1383"/>
    </location>
</feature>
<dbReference type="InterPro" id="IPR052970">
    <property type="entry name" value="Inner_ear_hair_cell_LOXHD"/>
</dbReference>
<feature type="compositionally biased region" description="Basic residues" evidence="2">
    <location>
        <begin position="191"/>
        <end position="202"/>
    </location>
</feature>
<feature type="region of interest" description="Disordered" evidence="2">
    <location>
        <begin position="72"/>
        <end position="95"/>
    </location>
</feature>
<feature type="compositionally biased region" description="Basic residues" evidence="2">
    <location>
        <begin position="1197"/>
        <end position="1218"/>
    </location>
</feature>
<reference evidence="3" key="1">
    <citation type="submission" date="2022-03" db="EMBL/GenBank/DDBJ databases">
        <authorList>
            <person name="Martin C."/>
        </authorList>
    </citation>
    <scope>NUCLEOTIDE SEQUENCE</scope>
</reference>
<comment type="caution">
    <text evidence="1">Lacks conserved residue(s) required for the propagation of feature annotation.</text>
</comment>
<dbReference type="EMBL" id="CAIIXF020000006">
    <property type="protein sequence ID" value="CAH1787209.1"/>
    <property type="molecule type" value="Genomic_DNA"/>
</dbReference>